<keyword evidence="6" id="KW-1185">Reference proteome</keyword>
<dbReference type="EMBL" id="FUYB01000005">
    <property type="protein sequence ID" value="SKA75607.1"/>
    <property type="molecule type" value="Genomic_DNA"/>
</dbReference>
<name>A0A1T4WEI0_9GAMM</name>
<keyword evidence="2" id="KW-0238">DNA-binding</keyword>
<evidence type="ECO:0000256" key="1">
    <source>
        <dbReference type="ARBA" id="ARBA00023015"/>
    </source>
</evidence>
<organism evidence="5 6">
    <name type="scientific">Thiothrix eikelboomii</name>
    <dbReference type="NCBI Taxonomy" id="92487"/>
    <lineage>
        <taxon>Bacteria</taxon>
        <taxon>Pseudomonadati</taxon>
        <taxon>Pseudomonadota</taxon>
        <taxon>Gammaproteobacteria</taxon>
        <taxon>Thiotrichales</taxon>
        <taxon>Thiotrichaceae</taxon>
        <taxon>Thiothrix</taxon>
    </lineage>
</organism>
<dbReference type="RefSeq" id="WP_078922017.1">
    <property type="nucleotide sequence ID" value="NZ_FUYB01000005.1"/>
</dbReference>
<evidence type="ECO:0000256" key="2">
    <source>
        <dbReference type="ARBA" id="ARBA00023125"/>
    </source>
</evidence>
<dbReference type="PROSITE" id="PS50932">
    <property type="entry name" value="HTH_LACI_2"/>
    <property type="match status" value="1"/>
</dbReference>
<dbReference type="InterPro" id="IPR046335">
    <property type="entry name" value="LacI/GalR-like_sensor"/>
</dbReference>
<dbReference type="CDD" id="cd06267">
    <property type="entry name" value="PBP1_LacI_sugar_binding-like"/>
    <property type="match status" value="1"/>
</dbReference>
<dbReference type="AlphaFoldDB" id="A0A1T4WEI0"/>
<accession>A0A1T4WEI0</accession>
<evidence type="ECO:0000313" key="5">
    <source>
        <dbReference type="EMBL" id="SKA75607.1"/>
    </source>
</evidence>
<dbReference type="Pfam" id="PF00356">
    <property type="entry name" value="LacI"/>
    <property type="match status" value="1"/>
</dbReference>
<dbReference type="SMART" id="SM00354">
    <property type="entry name" value="HTH_LACI"/>
    <property type="match status" value="1"/>
</dbReference>
<dbReference type="GO" id="GO:0000976">
    <property type="term" value="F:transcription cis-regulatory region binding"/>
    <property type="evidence" value="ECO:0007669"/>
    <property type="project" value="TreeGrafter"/>
</dbReference>
<gene>
    <name evidence="5" type="ORF">SAMN02745130_01549</name>
</gene>
<proteinExistence type="predicted"/>
<dbReference type="InterPro" id="IPR028082">
    <property type="entry name" value="Peripla_BP_I"/>
</dbReference>
<keyword evidence="1" id="KW-0805">Transcription regulation</keyword>
<dbReference type="OrthoDB" id="6619319at2"/>
<keyword evidence="3" id="KW-0804">Transcription</keyword>
<dbReference type="SUPFAM" id="SSF47413">
    <property type="entry name" value="lambda repressor-like DNA-binding domains"/>
    <property type="match status" value="1"/>
</dbReference>
<evidence type="ECO:0000256" key="3">
    <source>
        <dbReference type="ARBA" id="ARBA00023163"/>
    </source>
</evidence>
<feature type="domain" description="HTH lacI-type" evidence="4">
    <location>
        <begin position="13"/>
        <end position="69"/>
    </location>
</feature>
<dbReference type="InterPro" id="IPR010982">
    <property type="entry name" value="Lambda_DNA-bd_dom_sf"/>
</dbReference>
<dbReference type="Proteomes" id="UP000190460">
    <property type="component" value="Unassembled WGS sequence"/>
</dbReference>
<dbReference type="CDD" id="cd01392">
    <property type="entry name" value="HTH_LacI"/>
    <property type="match status" value="1"/>
</dbReference>
<dbReference type="Gene3D" id="3.40.50.2300">
    <property type="match status" value="2"/>
</dbReference>
<dbReference type="Pfam" id="PF13377">
    <property type="entry name" value="Peripla_BP_3"/>
    <property type="match status" value="1"/>
</dbReference>
<evidence type="ECO:0000259" key="4">
    <source>
        <dbReference type="PROSITE" id="PS50932"/>
    </source>
</evidence>
<dbReference type="STRING" id="92487.SAMN02745130_01549"/>
<sequence>MNVIPNPIVTQAATSADVAKLAGVSRTTVSFVLNNRQGMAISEATRQKVLDAAAVLGYTPNVAAQMLARGSTATIGLVIPKLSHLYVDVFLAQLVASVNEACHRLGLKLLIESTEDEGREPGSFVNLIKGRHIDGLIVCNPRHEEHQHLMLLADADIPLVVLGAGEPELEAYVTLGNDTYAAACVAMQHLIDLGHQRIAHLGFASSEFLAANNRYRGWRDTLMAQGIKQLDELVAYGDLSAESGYRAMQEILQRQIPFTALFAGNDTLAFGAMKALREAKLRIPDDIALVGYDDIPLAAFADPPLTTIRSDPAKHGQLAMTLLNQQLAGKERLERKHYCEPFELIVRASCGAKRPST</sequence>
<dbReference type="PANTHER" id="PTHR30146">
    <property type="entry name" value="LACI-RELATED TRANSCRIPTIONAL REPRESSOR"/>
    <property type="match status" value="1"/>
</dbReference>
<dbReference type="Gene3D" id="1.10.260.40">
    <property type="entry name" value="lambda repressor-like DNA-binding domains"/>
    <property type="match status" value="1"/>
</dbReference>
<evidence type="ECO:0000313" key="6">
    <source>
        <dbReference type="Proteomes" id="UP000190460"/>
    </source>
</evidence>
<reference evidence="5 6" key="1">
    <citation type="submission" date="2017-02" db="EMBL/GenBank/DDBJ databases">
        <authorList>
            <person name="Peterson S.W."/>
        </authorList>
    </citation>
    <scope>NUCLEOTIDE SEQUENCE [LARGE SCALE GENOMIC DNA]</scope>
    <source>
        <strain evidence="5 6">ATCC 49788</strain>
    </source>
</reference>
<dbReference type="GO" id="GO:0003700">
    <property type="term" value="F:DNA-binding transcription factor activity"/>
    <property type="evidence" value="ECO:0007669"/>
    <property type="project" value="TreeGrafter"/>
</dbReference>
<dbReference type="PANTHER" id="PTHR30146:SF109">
    <property type="entry name" value="HTH-TYPE TRANSCRIPTIONAL REGULATOR GALS"/>
    <property type="match status" value="1"/>
</dbReference>
<protein>
    <submittedName>
        <fullName evidence="5">Transcriptional regulator, LacI family</fullName>
    </submittedName>
</protein>
<dbReference type="SUPFAM" id="SSF53822">
    <property type="entry name" value="Periplasmic binding protein-like I"/>
    <property type="match status" value="1"/>
</dbReference>
<dbReference type="InterPro" id="IPR000843">
    <property type="entry name" value="HTH_LacI"/>
</dbReference>